<dbReference type="GO" id="GO:0008999">
    <property type="term" value="F:protein-N-terminal-alanine acetyltransferase activity"/>
    <property type="evidence" value="ECO:0007669"/>
    <property type="project" value="TreeGrafter"/>
</dbReference>
<accession>A0A1A8XDE6</accession>
<dbReference type="AlphaFoldDB" id="A0A1A8XDE6"/>
<name>A0A1A8XDE6_9PROT</name>
<dbReference type="Pfam" id="PF13302">
    <property type="entry name" value="Acetyltransf_3"/>
    <property type="match status" value="1"/>
</dbReference>
<proteinExistence type="predicted"/>
<evidence type="ECO:0000313" key="2">
    <source>
        <dbReference type="EMBL" id="SBT03225.1"/>
    </source>
</evidence>
<gene>
    <name evidence="2" type="ORF">ACCAA_10145</name>
</gene>
<dbReference type="Proteomes" id="UP000199169">
    <property type="component" value="Unassembled WGS sequence"/>
</dbReference>
<dbReference type="InterPro" id="IPR051908">
    <property type="entry name" value="Ribosomal_N-acetyltransferase"/>
</dbReference>
<dbReference type="Gene3D" id="3.40.630.30">
    <property type="match status" value="1"/>
</dbReference>
<dbReference type="EMBL" id="FLQX01000001">
    <property type="protein sequence ID" value="SBT03225.1"/>
    <property type="molecule type" value="Genomic_DNA"/>
</dbReference>
<dbReference type="GO" id="GO:1990189">
    <property type="term" value="F:protein N-terminal-serine acetyltransferase activity"/>
    <property type="evidence" value="ECO:0007669"/>
    <property type="project" value="TreeGrafter"/>
</dbReference>
<dbReference type="RefSeq" id="WP_186405325.1">
    <property type="nucleotide sequence ID" value="NZ_FLQX01000001.1"/>
</dbReference>
<organism evidence="2 3">
    <name type="scientific">Candidatus Accumulibacter aalborgensis</name>
    <dbReference type="NCBI Taxonomy" id="1860102"/>
    <lineage>
        <taxon>Bacteria</taxon>
        <taxon>Pseudomonadati</taxon>
        <taxon>Pseudomonadota</taxon>
        <taxon>Betaproteobacteria</taxon>
        <taxon>Candidatus Accumulibacter</taxon>
    </lineage>
</organism>
<dbReference type="GO" id="GO:0005737">
    <property type="term" value="C:cytoplasm"/>
    <property type="evidence" value="ECO:0007669"/>
    <property type="project" value="TreeGrafter"/>
</dbReference>
<dbReference type="PANTHER" id="PTHR43441">
    <property type="entry name" value="RIBOSOMAL-PROTEIN-SERINE ACETYLTRANSFERASE"/>
    <property type="match status" value="1"/>
</dbReference>
<dbReference type="InterPro" id="IPR016181">
    <property type="entry name" value="Acyl_CoA_acyltransferase"/>
</dbReference>
<dbReference type="FunFam" id="3.40.630.30:FF:000047">
    <property type="entry name" value="Acetyltransferase, GNAT family"/>
    <property type="match status" value="1"/>
</dbReference>
<evidence type="ECO:0000313" key="3">
    <source>
        <dbReference type="Proteomes" id="UP000199169"/>
    </source>
</evidence>
<dbReference type="STRING" id="1860102.ACCAA_10145"/>
<keyword evidence="3" id="KW-1185">Reference proteome</keyword>
<dbReference type="PROSITE" id="PS51186">
    <property type="entry name" value="GNAT"/>
    <property type="match status" value="1"/>
</dbReference>
<sequence length="245" mass="26566">MPPLNGLGQPVGDLLADWNAAQHPAGQILAGRFSRLEPLSAGRHAASLFAANALDVDGGNWTYLPYGPFANLDGYREWIETHCRAGDPLFYAIIERASNDAVGVASYLRITPASGSIEVGHLNFSPRLQRTPAATEALYLLMKNAFELGYRRCEWKCDALNAPSRAAALRLGLSFEGIFRQATVVKGRSRDTAWYAVIDRDWPGLEAAIARWLDLANFDEAGNQRASLSALIGLTLQCGPLVPVG</sequence>
<protein>
    <recommendedName>
        <fullName evidence="1">N-acetyltransferase domain-containing protein</fullName>
    </recommendedName>
</protein>
<dbReference type="SUPFAM" id="SSF55729">
    <property type="entry name" value="Acyl-CoA N-acyltransferases (Nat)"/>
    <property type="match status" value="1"/>
</dbReference>
<reference evidence="2 3" key="1">
    <citation type="submission" date="2016-06" db="EMBL/GenBank/DDBJ databases">
        <authorList>
            <person name="Kjaerup R.B."/>
            <person name="Dalgaard T.S."/>
            <person name="Juul-Madsen H.R."/>
        </authorList>
    </citation>
    <scope>NUCLEOTIDE SEQUENCE [LARGE SCALE GENOMIC DNA]</scope>
    <source>
        <strain evidence="2">3</strain>
    </source>
</reference>
<evidence type="ECO:0000259" key="1">
    <source>
        <dbReference type="PROSITE" id="PS51186"/>
    </source>
</evidence>
<dbReference type="InterPro" id="IPR000182">
    <property type="entry name" value="GNAT_dom"/>
</dbReference>
<feature type="domain" description="N-acetyltransferase" evidence="1">
    <location>
        <begin position="46"/>
        <end position="201"/>
    </location>
</feature>
<dbReference type="PANTHER" id="PTHR43441:SF2">
    <property type="entry name" value="FAMILY ACETYLTRANSFERASE, PUTATIVE (AFU_ORTHOLOGUE AFUA_7G00850)-RELATED"/>
    <property type="match status" value="1"/>
</dbReference>